<dbReference type="OrthoDB" id="9816005at2"/>
<reference evidence="10 11" key="1">
    <citation type="journal article" date="2015" name="Stand. Genomic Sci.">
        <title>Genomic information of the arsenic-resistant bacterium Lysobacter arseniciresistens type strain ZS79(T) and comparison of Lysobacter draft genomes.</title>
        <authorList>
            <person name="Liu L."/>
            <person name="Zhang S."/>
            <person name="Luo M."/>
            <person name="Wang G."/>
        </authorList>
    </citation>
    <scope>NUCLEOTIDE SEQUENCE [LARGE SCALE GENOMIC DNA]</scope>
    <source>
        <strain evidence="10 11">ZS79</strain>
    </source>
</reference>
<dbReference type="NCBIfam" id="TIGR01410">
    <property type="entry name" value="tatB"/>
    <property type="match status" value="1"/>
</dbReference>
<evidence type="ECO:0000256" key="4">
    <source>
        <dbReference type="ARBA" id="ARBA00022692"/>
    </source>
</evidence>
<sequence length="118" mass="12940">MFDIGFSELFLVAVVALIVLGPERLPRAARFAGLWVRRAKAQWYSVKSELERELADEELKRSLQATRAELHAAQAQLHESGQALQRGFEPVRQAADDAARAASPGPQRTPPGPEDPGP</sequence>
<dbReference type="GO" id="GO:0016020">
    <property type="term" value="C:membrane"/>
    <property type="evidence" value="ECO:0007669"/>
    <property type="project" value="UniProtKB-SubCell"/>
</dbReference>
<keyword evidence="2" id="KW-0813">Transport</keyword>
<keyword evidence="7" id="KW-0811">Translocation</keyword>
<keyword evidence="4" id="KW-0812">Transmembrane</keyword>
<keyword evidence="11" id="KW-1185">Reference proteome</keyword>
<dbReference type="RefSeq" id="WP_036213647.1">
    <property type="nucleotide sequence ID" value="NZ_AVPT01000047.1"/>
</dbReference>
<dbReference type="STRING" id="913325.N799_11935"/>
<evidence type="ECO:0000256" key="9">
    <source>
        <dbReference type="SAM" id="MobiDB-lite"/>
    </source>
</evidence>
<gene>
    <name evidence="10" type="ORF">N799_11935</name>
</gene>
<evidence type="ECO:0000313" key="11">
    <source>
        <dbReference type="Proteomes" id="UP000029989"/>
    </source>
</evidence>
<feature type="non-terminal residue" evidence="10">
    <location>
        <position position="118"/>
    </location>
</feature>
<protein>
    <recommendedName>
        <fullName evidence="12">Sec-independent protein translocase protein TatB</fullName>
    </recommendedName>
</protein>
<dbReference type="Gene3D" id="1.20.5.3310">
    <property type="match status" value="1"/>
</dbReference>
<feature type="compositionally biased region" description="Pro residues" evidence="9">
    <location>
        <begin position="107"/>
        <end position="118"/>
    </location>
</feature>
<dbReference type="PANTHER" id="PTHR33162">
    <property type="entry name" value="SEC-INDEPENDENT PROTEIN TRANSLOCASE PROTEIN TATA, CHLOROPLASTIC"/>
    <property type="match status" value="1"/>
</dbReference>
<proteinExistence type="inferred from homology"/>
<dbReference type="GO" id="GO:0043953">
    <property type="term" value="P:protein transport by the Tat complex"/>
    <property type="evidence" value="ECO:0007669"/>
    <property type="project" value="InterPro"/>
</dbReference>
<accession>A0A0A0ESW5</accession>
<keyword evidence="3" id="KW-1003">Cell membrane</keyword>
<name>A0A0A0ESW5_9GAMM</name>
<evidence type="ECO:0000256" key="8">
    <source>
        <dbReference type="ARBA" id="ARBA00023136"/>
    </source>
</evidence>
<evidence type="ECO:0000256" key="5">
    <source>
        <dbReference type="ARBA" id="ARBA00022927"/>
    </source>
</evidence>
<dbReference type="Proteomes" id="UP000029989">
    <property type="component" value="Unassembled WGS sequence"/>
</dbReference>
<comment type="caution">
    <text evidence="10">The sequence shown here is derived from an EMBL/GenBank/DDBJ whole genome shotgun (WGS) entry which is preliminary data.</text>
</comment>
<feature type="region of interest" description="Disordered" evidence="9">
    <location>
        <begin position="72"/>
        <end position="118"/>
    </location>
</feature>
<dbReference type="HAMAP" id="MF_00237">
    <property type="entry name" value="TatB"/>
    <property type="match status" value="1"/>
</dbReference>
<dbReference type="AlphaFoldDB" id="A0A0A0ESW5"/>
<dbReference type="eggNOG" id="COG1826">
    <property type="taxonomic scope" value="Bacteria"/>
</dbReference>
<keyword evidence="8" id="KW-0472">Membrane</keyword>
<evidence type="ECO:0000256" key="7">
    <source>
        <dbReference type="ARBA" id="ARBA00023010"/>
    </source>
</evidence>
<dbReference type="InterPro" id="IPR018448">
    <property type="entry name" value="TatB"/>
</dbReference>
<evidence type="ECO:0000256" key="6">
    <source>
        <dbReference type="ARBA" id="ARBA00022989"/>
    </source>
</evidence>
<keyword evidence="6" id="KW-1133">Transmembrane helix</keyword>
<dbReference type="EMBL" id="AVPT01000047">
    <property type="protein sequence ID" value="KGM53305.1"/>
    <property type="molecule type" value="Genomic_DNA"/>
</dbReference>
<dbReference type="InterPro" id="IPR003369">
    <property type="entry name" value="TatA/B/E"/>
</dbReference>
<organism evidence="10 11">
    <name type="scientific">Lysobacter arseniciresistens ZS79</name>
    <dbReference type="NCBI Taxonomy" id="913325"/>
    <lineage>
        <taxon>Bacteria</taxon>
        <taxon>Pseudomonadati</taxon>
        <taxon>Pseudomonadota</taxon>
        <taxon>Gammaproteobacteria</taxon>
        <taxon>Lysobacterales</taxon>
        <taxon>Lysobacteraceae</taxon>
        <taxon>Novilysobacter</taxon>
    </lineage>
</organism>
<evidence type="ECO:0000256" key="2">
    <source>
        <dbReference type="ARBA" id="ARBA00022448"/>
    </source>
</evidence>
<dbReference type="PRINTS" id="PR01506">
    <property type="entry name" value="TATBPROTEIN"/>
</dbReference>
<dbReference type="PANTHER" id="PTHR33162:SF1">
    <property type="entry name" value="SEC-INDEPENDENT PROTEIN TRANSLOCASE PROTEIN TATA, CHLOROPLASTIC"/>
    <property type="match status" value="1"/>
</dbReference>
<comment type="subcellular location">
    <subcellularLocation>
        <location evidence="1">Membrane</location>
        <topology evidence="1">Single-pass membrane protein</topology>
    </subcellularLocation>
</comment>
<dbReference type="Pfam" id="PF02416">
    <property type="entry name" value="TatA_B_E"/>
    <property type="match status" value="1"/>
</dbReference>
<evidence type="ECO:0000256" key="1">
    <source>
        <dbReference type="ARBA" id="ARBA00004167"/>
    </source>
</evidence>
<evidence type="ECO:0008006" key="12">
    <source>
        <dbReference type="Google" id="ProtNLM"/>
    </source>
</evidence>
<dbReference type="GO" id="GO:0008320">
    <property type="term" value="F:protein transmembrane transporter activity"/>
    <property type="evidence" value="ECO:0007669"/>
    <property type="project" value="InterPro"/>
</dbReference>
<keyword evidence="5" id="KW-0653">Protein transport</keyword>
<evidence type="ECO:0000256" key="3">
    <source>
        <dbReference type="ARBA" id="ARBA00022475"/>
    </source>
</evidence>
<evidence type="ECO:0000313" key="10">
    <source>
        <dbReference type="EMBL" id="KGM53305.1"/>
    </source>
</evidence>